<feature type="binding site" evidence="5">
    <location>
        <position position="62"/>
    </location>
    <ligand>
        <name>molybdate</name>
        <dbReference type="ChEBI" id="CHEBI:36264"/>
    </ligand>
</feature>
<dbReference type="STRING" id="414778.BCM40_01400"/>
<evidence type="ECO:0000256" key="1">
    <source>
        <dbReference type="ARBA" id="ARBA00009175"/>
    </source>
</evidence>
<accession>A0A1C7EFB0</accession>
<dbReference type="GO" id="GO:0030973">
    <property type="term" value="F:molybdate ion binding"/>
    <property type="evidence" value="ECO:0007669"/>
    <property type="project" value="TreeGrafter"/>
</dbReference>
<dbReference type="FunFam" id="3.40.190.10:FF:000035">
    <property type="entry name" value="Molybdate ABC transporter substrate-binding protein"/>
    <property type="match status" value="1"/>
</dbReference>
<dbReference type="GO" id="GO:0046872">
    <property type="term" value="F:metal ion binding"/>
    <property type="evidence" value="ECO:0007669"/>
    <property type="project" value="UniProtKB-KW"/>
</dbReference>
<keyword evidence="3 5" id="KW-0479">Metal-binding</keyword>
<organism evidence="6 7">
    <name type="scientific">Planococcus donghaensis</name>
    <dbReference type="NCBI Taxonomy" id="414778"/>
    <lineage>
        <taxon>Bacteria</taxon>
        <taxon>Bacillati</taxon>
        <taxon>Bacillota</taxon>
        <taxon>Bacilli</taxon>
        <taxon>Bacillales</taxon>
        <taxon>Caryophanaceae</taxon>
        <taxon>Planococcus</taxon>
    </lineage>
</organism>
<evidence type="ECO:0000256" key="5">
    <source>
        <dbReference type="PIRSR" id="PIRSR004846-1"/>
    </source>
</evidence>
<dbReference type="PANTHER" id="PTHR30632:SF0">
    <property type="entry name" value="SULFATE-BINDING PROTEIN"/>
    <property type="match status" value="1"/>
</dbReference>
<gene>
    <name evidence="6" type="ORF">BCM40_01400</name>
</gene>
<dbReference type="PIRSF" id="PIRSF004846">
    <property type="entry name" value="ModA"/>
    <property type="match status" value="1"/>
</dbReference>
<dbReference type="GO" id="GO:0015689">
    <property type="term" value="P:molybdate ion transport"/>
    <property type="evidence" value="ECO:0007669"/>
    <property type="project" value="InterPro"/>
</dbReference>
<sequence length="256" mass="27911">MKKLLGLISLTLFMSGCSDHSANPEEVLVSAASSLTEVMKEMEQQFQEVEPNIELTFNYGSSSKLRSQIEQGAPADLFLSASEQDMELLKSQQLINTDSIEPFAENQLVLASLEEFSATANFKEIVLNTEKKIAIGEPDSVPLGAYSKKALENDNLWNSLSNRLIYAKDARQVVTYVESGNAELGIIYSSDAVISREINGTLEVPGQTKPIIYPGAVIADSENQPAATAFWEFVTSSEGQAILKEYGFMPVAGETP</sequence>
<keyword evidence="7" id="KW-1185">Reference proteome</keyword>
<dbReference type="Proteomes" id="UP000092495">
    <property type="component" value="Chromosome"/>
</dbReference>
<dbReference type="GO" id="GO:1901359">
    <property type="term" value="F:tungstate binding"/>
    <property type="evidence" value="ECO:0007669"/>
    <property type="project" value="UniProtKB-ARBA"/>
</dbReference>
<dbReference type="InterPro" id="IPR050682">
    <property type="entry name" value="ModA/WtpA"/>
</dbReference>
<dbReference type="PANTHER" id="PTHR30632">
    <property type="entry name" value="MOLYBDATE-BINDING PERIPLASMIC PROTEIN"/>
    <property type="match status" value="1"/>
</dbReference>
<evidence type="ECO:0000256" key="2">
    <source>
        <dbReference type="ARBA" id="ARBA00022505"/>
    </source>
</evidence>
<dbReference type="AlphaFoldDB" id="A0A1C7EFB0"/>
<dbReference type="Pfam" id="PF13531">
    <property type="entry name" value="SBP_bac_11"/>
    <property type="match status" value="1"/>
</dbReference>
<proteinExistence type="inferred from homology"/>
<evidence type="ECO:0000313" key="7">
    <source>
        <dbReference type="Proteomes" id="UP000092495"/>
    </source>
</evidence>
<protein>
    <submittedName>
        <fullName evidence="6">Molybdate ABC transporter substrate-binding protein</fullName>
    </submittedName>
</protein>
<dbReference type="InterPro" id="IPR005950">
    <property type="entry name" value="ModA"/>
</dbReference>
<dbReference type="NCBIfam" id="TIGR01256">
    <property type="entry name" value="modA"/>
    <property type="match status" value="1"/>
</dbReference>
<dbReference type="OrthoDB" id="9785015at2"/>
<evidence type="ECO:0000256" key="4">
    <source>
        <dbReference type="ARBA" id="ARBA00022729"/>
    </source>
</evidence>
<dbReference type="EMBL" id="CP016543">
    <property type="protein sequence ID" value="ANU22072.1"/>
    <property type="molecule type" value="Genomic_DNA"/>
</dbReference>
<dbReference type="KEGG" id="pdg:BCM40_01400"/>
<keyword evidence="2 5" id="KW-0500">Molybdenum</keyword>
<feature type="binding site" evidence="5">
    <location>
        <position position="188"/>
    </location>
    <ligand>
        <name>molybdate</name>
        <dbReference type="ChEBI" id="CHEBI:36264"/>
    </ligand>
</feature>
<reference evidence="6" key="1">
    <citation type="submission" date="2016-10" db="EMBL/GenBank/DDBJ databases">
        <authorList>
            <person name="See-Too W.S."/>
        </authorList>
    </citation>
    <scope>NUCLEOTIDE SEQUENCE</scope>
    <source>
        <strain evidence="6">DSM 22276</strain>
    </source>
</reference>
<dbReference type="RefSeq" id="WP_065525203.1">
    <property type="nucleotide sequence ID" value="NZ_CP016543.2"/>
</dbReference>
<evidence type="ECO:0000313" key="6">
    <source>
        <dbReference type="EMBL" id="ANU22072.1"/>
    </source>
</evidence>
<evidence type="ECO:0000256" key="3">
    <source>
        <dbReference type="ARBA" id="ARBA00022723"/>
    </source>
</evidence>
<name>A0A1C7EFB0_9BACL</name>
<dbReference type="SUPFAM" id="SSF53850">
    <property type="entry name" value="Periplasmic binding protein-like II"/>
    <property type="match status" value="1"/>
</dbReference>
<dbReference type="Gene3D" id="3.40.190.10">
    <property type="entry name" value="Periplasmic binding protein-like II"/>
    <property type="match status" value="2"/>
</dbReference>
<feature type="binding site" evidence="5">
    <location>
        <position position="34"/>
    </location>
    <ligand>
        <name>molybdate</name>
        <dbReference type="ChEBI" id="CHEBI:36264"/>
    </ligand>
</feature>
<keyword evidence="4" id="KW-0732">Signal</keyword>
<comment type="similarity">
    <text evidence="1">Belongs to the bacterial solute-binding protein ModA family.</text>
</comment>
<dbReference type="PROSITE" id="PS51257">
    <property type="entry name" value="PROKAR_LIPOPROTEIN"/>
    <property type="match status" value="1"/>
</dbReference>